<dbReference type="GeneID" id="303203527"/>
<organism evidence="1 2">
    <name type="scientific">Bifidobacterium boum</name>
    <dbReference type="NCBI Taxonomy" id="78343"/>
    <lineage>
        <taxon>Bacteria</taxon>
        <taxon>Bacillati</taxon>
        <taxon>Actinomycetota</taxon>
        <taxon>Actinomycetes</taxon>
        <taxon>Bifidobacteriales</taxon>
        <taxon>Bifidobacteriaceae</taxon>
        <taxon>Bifidobacterium</taxon>
    </lineage>
</organism>
<name>A0A086ZNV1_9BIFI</name>
<dbReference type="OrthoDB" id="3235470at2"/>
<dbReference type="AlphaFoldDB" id="A0A086ZNV1"/>
<dbReference type="RefSeq" id="WP_026502475.1">
    <property type="nucleotide sequence ID" value="NZ_JGYQ01000007.1"/>
</dbReference>
<proteinExistence type="predicted"/>
<reference evidence="1" key="1">
    <citation type="submission" date="2014-03" db="EMBL/GenBank/DDBJ databases">
        <title>Genomics of Bifidobacteria.</title>
        <authorList>
            <person name="Ventura M."/>
            <person name="Milani C."/>
            <person name="Lugli G.A."/>
        </authorList>
    </citation>
    <scope>NUCLEOTIDE SEQUENCE [LARGE SCALE GENOMIC DNA]</scope>
    <source>
        <strain evidence="1">LMG 10736</strain>
    </source>
</reference>
<dbReference type="Proteomes" id="UP000029093">
    <property type="component" value="Unassembled WGS sequence"/>
</dbReference>
<accession>A0A086ZNV1</accession>
<protein>
    <submittedName>
        <fullName evidence="1">Uncharacterized protein</fullName>
    </submittedName>
</protein>
<evidence type="ECO:0000313" key="2">
    <source>
        <dbReference type="Proteomes" id="UP000029093"/>
    </source>
</evidence>
<evidence type="ECO:0000313" key="1">
    <source>
        <dbReference type="EMBL" id="KFI48201.1"/>
    </source>
</evidence>
<dbReference type="EMBL" id="JGYQ01000007">
    <property type="protein sequence ID" value="KFI48201.1"/>
    <property type="molecule type" value="Genomic_DNA"/>
</dbReference>
<gene>
    <name evidence="1" type="ORF">BBOU_0329</name>
</gene>
<keyword evidence="2" id="KW-1185">Reference proteome</keyword>
<comment type="caution">
    <text evidence="1">The sequence shown here is derived from an EMBL/GenBank/DDBJ whole genome shotgun (WGS) entry which is preliminary data.</text>
</comment>
<sequence>MADQETIPIGLETQNKVAEAIYLRWYSNGRRHPRPWNEMPMESKEPWRRVAKDAIKTFFASPEFQTLLDDVYDEGYDAAEKDAQGENEGEEPR</sequence>